<evidence type="ECO:0000256" key="5">
    <source>
        <dbReference type="ARBA" id="ARBA00023163"/>
    </source>
</evidence>
<evidence type="ECO:0000259" key="6">
    <source>
        <dbReference type="Pfam" id="PF04542"/>
    </source>
</evidence>
<dbReference type="CDD" id="cd06171">
    <property type="entry name" value="Sigma70_r4"/>
    <property type="match status" value="1"/>
</dbReference>
<evidence type="ECO:0000259" key="7">
    <source>
        <dbReference type="Pfam" id="PF08281"/>
    </source>
</evidence>
<evidence type="ECO:0000256" key="2">
    <source>
        <dbReference type="ARBA" id="ARBA00023015"/>
    </source>
</evidence>
<evidence type="ECO:0000313" key="9">
    <source>
        <dbReference type="Proteomes" id="UP000334990"/>
    </source>
</evidence>
<dbReference type="Pfam" id="PF08281">
    <property type="entry name" value="Sigma70_r4_2"/>
    <property type="match status" value="1"/>
</dbReference>
<comment type="caution">
    <text evidence="8">The sequence shown here is derived from an EMBL/GenBank/DDBJ whole genome shotgun (WGS) entry which is preliminary data.</text>
</comment>
<gene>
    <name evidence="8" type="primary">sigE_2</name>
    <name evidence="8" type="ORF">Acor_52020</name>
</gene>
<keyword evidence="9" id="KW-1185">Reference proteome</keyword>
<dbReference type="Gene3D" id="1.10.1740.10">
    <property type="match status" value="1"/>
</dbReference>
<dbReference type="PANTHER" id="PTHR43133">
    <property type="entry name" value="RNA POLYMERASE ECF-TYPE SIGMA FACTO"/>
    <property type="match status" value="1"/>
</dbReference>
<dbReference type="GO" id="GO:0006352">
    <property type="term" value="P:DNA-templated transcription initiation"/>
    <property type="evidence" value="ECO:0007669"/>
    <property type="project" value="InterPro"/>
</dbReference>
<evidence type="ECO:0000256" key="1">
    <source>
        <dbReference type="ARBA" id="ARBA00010641"/>
    </source>
</evidence>
<feature type="domain" description="RNA polymerase sigma factor 70 region 4 type 2" evidence="7">
    <location>
        <begin position="101"/>
        <end position="152"/>
    </location>
</feature>
<organism evidence="8 9">
    <name type="scientific">Acrocarpospora corrugata</name>
    <dbReference type="NCBI Taxonomy" id="35763"/>
    <lineage>
        <taxon>Bacteria</taxon>
        <taxon>Bacillati</taxon>
        <taxon>Actinomycetota</taxon>
        <taxon>Actinomycetes</taxon>
        <taxon>Streptosporangiales</taxon>
        <taxon>Streptosporangiaceae</taxon>
        <taxon>Acrocarpospora</taxon>
    </lineage>
</organism>
<dbReference type="OrthoDB" id="2046835at2"/>
<dbReference type="InterPro" id="IPR013325">
    <property type="entry name" value="RNA_pol_sigma_r2"/>
</dbReference>
<dbReference type="RefSeq" id="WP_155339315.1">
    <property type="nucleotide sequence ID" value="NZ_BAAABN010000053.1"/>
</dbReference>
<dbReference type="NCBIfam" id="TIGR02983">
    <property type="entry name" value="SigE-fam_strep"/>
    <property type="match status" value="1"/>
</dbReference>
<dbReference type="InterPro" id="IPR013249">
    <property type="entry name" value="RNA_pol_sigma70_r4_t2"/>
</dbReference>
<dbReference type="InterPro" id="IPR014284">
    <property type="entry name" value="RNA_pol_sigma-70_dom"/>
</dbReference>
<keyword evidence="2" id="KW-0805">Transcription regulation</keyword>
<dbReference type="AlphaFoldDB" id="A0A5M3W328"/>
<accession>A0A5M3W328</accession>
<evidence type="ECO:0000313" key="8">
    <source>
        <dbReference type="EMBL" id="GES03136.1"/>
    </source>
</evidence>
<proteinExistence type="inferred from homology"/>
<keyword evidence="4" id="KW-0238">DNA-binding</keyword>
<dbReference type="InterPro" id="IPR007627">
    <property type="entry name" value="RNA_pol_sigma70_r2"/>
</dbReference>
<dbReference type="Proteomes" id="UP000334990">
    <property type="component" value="Unassembled WGS sequence"/>
</dbReference>
<dbReference type="InterPro" id="IPR013324">
    <property type="entry name" value="RNA_pol_sigma_r3/r4-like"/>
</dbReference>
<dbReference type="GO" id="GO:0003677">
    <property type="term" value="F:DNA binding"/>
    <property type="evidence" value="ECO:0007669"/>
    <property type="project" value="UniProtKB-KW"/>
</dbReference>
<dbReference type="SUPFAM" id="SSF88946">
    <property type="entry name" value="Sigma2 domain of RNA polymerase sigma factors"/>
    <property type="match status" value="1"/>
</dbReference>
<comment type="similarity">
    <text evidence="1">Belongs to the sigma-70 factor family. ECF subfamily.</text>
</comment>
<reference evidence="8 9" key="1">
    <citation type="submission" date="2019-10" db="EMBL/GenBank/DDBJ databases">
        <title>Whole genome shotgun sequence of Acrocarpospora corrugata NBRC 13972.</title>
        <authorList>
            <person name="Ichikawa N."/>
            <person name="Kimura A."/>
            <person name="Kitahashi Y."/>
            <person name="Komaki H."/>
            <person name="Oguchi A."/>
        </authorList>
    </citation>
    <scope>NUCLEOTIDE SEQUENCE [LARGE SCALE GENOMIC DNA]</scope>
    <source>
        <strain evidence="8 9">NBRC 13972</strain>
    </source>
</reference>
<dbReference type="InterPro" id="IPR014325">
    <property type="entry name" value="RNA_pol_sigma-E_actinobac"/>
</dbReference>
<feature type="domain" description="RNA polymerase sigma-70 region 2" evidence="6">
    <location>
        <begin position="17"/>
        <end position="76"/>
    </location>
</feature>
<keyword evidence="3" id="KW-0731">Sigma factor</keyword>
<protein>
    <submittedName>
        <fullName evidence="8">RNA polymerase sigma-E factor</fullName>
    </submittedName>
</protein>
<evidence type="ECO:0000256" key="3">
    <source>
        <dbReference type="ARBA" id="ARBA00023082"/>
    </source>
</evidence>
<dbReference type="PANTHER" id="PTHR43133:SF50">
    <property type="entry name" value="ECF RNA POLYMERASE SIGMA FACTOR SIGM"/>
    <property type="match status" value="1"/>
</dbReference>
<dbReference type="InterPro" id="IPR036388">
    <property type="entry name" value="WH-like_DNA-bd_sf"/>
</dbReference>
<sequence>MSAPEGFAEFVAARGTSLLRTAHLTCGSAQEAEDVLQSALERACRSWHRLRQDTNPEPYLRRIIVNLAISRARRRALLRIIPTHSPPETPARRDDVELRQVLMNGLRALPPRQRAVVVLRYWEDMSEAQTAKVLGCSAGTVKSQAAKALVRLRALLGEEVASNVGA</sequence>
<name>A0A5M3W328_9ACTN</name>
<dbReference type="NCBIfam" id="TIGR02937">
    <property type="entry name" value="sigma70-ECF"/>
    <property type="match status" value="1"/>
</dbReference>
<dbReference type="EMBL" id="BLAD01000065">
    <property type="protein sequence ID" value="GES03136.1"/>
    <property type="molecule type" value="Genomic_DNA"/>
</dbReference>
<evidence type="ECO:0000256" key="4">
    <source>
        <dbReference type="ARBA" id="ARBA00023125"/>
    </source>
</evidence>
<dbReference type="Pfam" id="PF04542">
    <property type="entry name" value="Sigma70_r2"/>
    <property type="match status" value="1"/>
</dbReference>
<dbReference type="SUPFAM" id="SSF88659">
    <property type="entry name" value="Sigma3 and sigma4 domains of RNA polymerase sigma factors"/>
    <property type="match status" value="1"/>
</dbReference>
<dbReference type="Gene3D" id="1.10.10.10">
    <property type="entry name" value="Winged helix-like DNA-binding domain superfamily/Winged helix DNA-binding domain"/>
    <property type="match status" value="1"/>
</dbReference>
<dbReference type="GO" id="GO:0016987">
    <property type="term" value="F:sigma factor activity"/>
    <property type="evidence" value="ECO:0007669"/>
    <property type="project" value="UniProtKB-KW"/>
</dbReference>
<keyword evidence="5" id="KW-0804">Transcription</keyword>
<dbReference type="InterPro" id="IPR039425">
    <property type="entry name" value="RNA_pol_sigma-70-like"/>
</dbReference>